<feature type="non-terminal residue" evidence="3">
    <location>
        <position position="1"/>
    </location>
</feature>
<evidence type="ECO:0000313" key="4">
    <source>
        <dbReference type="Proteomes" id="UP000593577"/>
    </source>
</evidence>
<dbReference type="PANTHER" id="PTHR47074">
    <property type="entry name" value="BNAC02G40300D PROTEIN"/>
    <property type="match status" value="1"/>
</dbReference>
<dbReference type="GO" id="GO:0003676">
    <property type="term" value="F:nucleic acid binding"/>
    <property type="evidence" value="ECO:0007669"/>
    <property type="project" value="InterPro"/>
</dbReference>
<dbReference type="Pfam" id="PF13966">
    <property type="entry name" value="zf-RVT"/>
    <property type="match status" value="1"/>
</dbReference>
<organism evidence="3 4">
    <name type="scientific">Gossypium aridum</name>
    <name type="common">American cotton</name>
    <name type="synonym">Erioxylum aridum</name>
    <dbReference type="NCBI Taxonomy" id="34290"/>
    <lineage>
        <taxon>Eukaryota</taxon>
        <taxon>Viridiplantae</taxon>
        <taxon>Streptophyta</taxon>
        <taxon>Embryophyta</taxon>
        <taxon>Tracheophyta</taxon>
        <taxon>Spermatophyta</taxon>
        <taxon>Magnoliopsida</taxon>
        <taxon>eudicotyledons</taxon>
        <taxon>Gunneridae</taxon>
        <taxon>Pentapetalae</taxon>
        <taxon>rosids</taxon>
        <taxon>malvids</taxon>
        <taxon>Malvales</taxon>
        <taxon>Malvaceae</taxon>
        <taxon>Malvoideae</taxon>
        <taxon>Gossypium</taxon>
    </lineage>
</organism>
<comment type="caution">
    <text evidence="3">The sequence shown here is derived from an EMBL/GenBank/DDBJ whole genome shotgun (WGS) entry which is preliminary data.</text>
</comment>
<dbReference type="AlphaFoldDB" id="A0A7J8YPQ2"/>
<evidence type="ECO:0008006" key="5">
    <source>
        <dbReference type="Google" id="ProtNLM"/>
    </source>
</evidence>
<dbReference type="Pfam" id="PF13456">
    <property type="entry name" value="RVT_3"/>
    <property type="match status" value="1"/>
</dbReference>
<feature type="domain" description="RNase H type-1" evidence="1">
    <location>
        <begin position="264"/>
        <end position="385"/>
    </location>
</feature>
<accession>A0A7J8YPQ2</accession>
<dbReference type="EMBL" id="JABFAA010302687">
    <property type="protein sequence ID" value="MBA0701581.1"/>
    <property type="molecule type" value="Genomic_DNA"/>
</dbReference>
<name>A0A7J8YPQ2_GOSAI</name>
<dbReference type="InterPro" id="IPR052929">
    <property type="entry name" value="RNase_H-like_EbsB-rel"/>
</dbReference>
<dbReference type="InterPro" id="IPR012337">
    <property type="entry name" value="RNaseH-like_sf"/>
</dbReference>
<protein>
    <recommendedName>
        <fullName evidence="5">RNase H type-1 domain-containing protein</fullName>
    </recommendedName>
</protein>
<reference evidence="3 4" key="1">
    <citation type="journal article" date="2019" name="Genome Biol. Evol.">
        <title>Insights into the evolution of the New World diploid cottons (Gossypium, subgenus Houzingenia) based on genome sequencing.</title>
        <authorList>
            <person name="Grover C.E."/>
            <person name="Arick M.A. 2nd"/>
            <person name="Thrash A."/>
            <person name="Conover J.L."/>
            <person name="Sanders W.S."/>
            <person name="Peterson D.G."/>
            <person name="Frelichowski J.E."/>
            <person name="Scheffler J.A."/>
            <person name="Scheffler B.E."/>
            <person name="Wendel J.F."/>
        </authorList>
    </citation>
    <scope>NUCLEOTIDE SEQUENCE [LARGE SCALE GENOMIC DNA]</scope>
    <source>
        <strain evidence="3">185</strain>
        <tissue evidence="3">Leaf</tissue>
    </source>
</reference>
<dbReference type="InterPro" id="IPR044730">
    <property type="entry name" value="RNase_H-like_dom_plant"/>
</dbReference>
<dbReference type="Gene3D" id="3.30.420.10">
    <property type="entry name" value="Ribonuclease H-like superfamily/Ribonuclease H"/>
    <property type="match status" value="1"/>
</dbReference>
<evidence type="ECO:0000259" key="2">
    <source>
        <dbReference type="Pfam" id="PF13966"/>
    </source>
</evidence>
<dbReference type="PANTHER" id="PTHR47074:SF61">
    <property type="entry name" value="RNASE H TYPE-1 DOMAIN-CONTAINING PROTEIN"/>
    <property type="match status" value="1"/>
</dbReference>
<dbReference type="SUPFAM" id="SSF53098">
    <property type="entry name" value="Ribonuclease H-like"/>
    <property type="match status" value="1"/>
</dbReference>
<dbReference type="InterPro" id="IPR026960">
    <property type="entry name" value="RVT-Znf"/>
</dbReference>
<evidence type="ECO:0000259" key="1">
    <source>
        <dbReference type="Pfam" id="PF13456"/>
    </source>
</evidence>
<dbReference type="InterPro" id="IPR002156">
    <property type="entry name" value="RNaseH_domain"/>
</dbReference>
<gene>
    <name evidence="3" type="ORF">Goari_022864</name>
</gene>
<proteinExistence type="predicted"/>
<evidence type="ECO:0000313" key="3">
    <source>
        <dbReference type="EMBL" id="MBA0701581.1"/>
    </source>
</evidence>
<dbReference type="GO" id="GO:0004523">
    <property type="term" value="F:RNA-DNA hybrid ribonuclease activity"/>
    <property type="evidence" value="ECO:0007669"/>
    <property type="project" value="InterPro"/>
</dbReference>
<feature type="domain" description="Reverse transcriptase zinc-binding" evidence="2">
    <location>
        <begin position="70"/>
        <end position="164"/>
    </location>
</feature>
<dbReference type="Proteomes" id="UP000593577">
    <property type="component" value="Unassembled WGS sequence"/>
</dbReference>
<keyword evidence="4" id="KW-1185">Reference proteome</keyword>
<dbReference type="CDD" id="cd06222">
    <property type="entry name" value="RNase_H_like"/>
    <property type="match status" value="1"/>
</dbReference>
<dbReference type="InterPro" id="IPR036397">
    <property type="entry name" value="RNaseH_sf"/>
</dbReference>
<sequence>VKKSRLLDLNLNLNEVKVADLINQNNRTWNKELIFSTFPEDVAEKIICIPLAEIPHDDFQVWNAEATGEFTVRSAYKLLQSIEDDPRAYALQYGYEEFYKKLWILNLPSKIKITIWKISWNFLATRVNLLQKKLTNTSVCPRCGAGSENMDHLFRGCPISISVWKELSCKVFLHESQMEFTQWLTWVFAKNSASQCRTFCCALWAIWGDRNDRVHKKVSKSGKALGRFVNSYIAELNEIDTNKSQSSIIIRKWRKPPDQFVKINFDAGYDGKGNQATVGIVARDSEGKTLLSCSEIYQQVTSVFAAEALACRKATKIGMDMKWGKIIIEGDSLSIIKKSKSGIQDKSRVCAYITDIHKMLSEIKECRFEHVSRAVNILAHMIAKETMKAKVPVYLVGGVPEYAEDQEERDKMGD</sequence>